<keyword evidence="1" id="KW-1133">Transmembrane helix</keyword>
<gene>
    <name evidence="2" type="ORF">FOJ82_01285</name>
</gene>
<reference evidence="2 3" key="1">
    <citation type="submission" date="2019-07" db="EMBL/GenBank/DDBJ databases">
        <authorList>
            <person name="Zhou L.-Y."/>
        </authorList>
    </citation>
    <scope>NUCLEOTIDE SEQUENCE [LARGE SCALE GENOMIC DNA]</scope>
    <source>
        <strain evidence="2 3">YIM 101269</strain>
    </source>
</reference>
<accession>A0A553K4F0</accession>
<feature type="transmembrane region" description="Helical" evidence="1">
    <location>
        <begin position="64"/>
        <end position="82"/>
    </location>
</feature>
<dbReference type="InterPro" id="IPR008407">
    <property type="entry name" value="Brnchd-chn_aa_trnsp_AzlD"/>
</dbReference>
<evidence type="ECO:0000313" key="2">
    <source>
        <dbReference type="EMBL" id="TRY19564.1"/>
    </source>
</evidence>
<dbReference type="OrthoDB" id="5324916at2"/>
<feature type="transmembrane region" description="Helical" evidence="1">
    <location>
        <begin position="6"/>
        <end position="29"/>
    </location>
</feature>
<dbReference type="Proteomes" id="UP000317638">
    <property type="component" value="Unassembled WGS sequence"/>
</dbReference>
<keyword evidence="3" id="KW-1185">Reference proteome</keyword>
<dbReference type="EMBL" id="VKKG01000001">
    <property type="protein sequence ID" value="TRY19564.1"/>
    <property type="molecule type" value="Genomic_DNA"/>
</dbReference>
<protein>
    <submittedName>
        <fullName evidence="2">Branched-chain amino acid ABC transporter</fullName>
    </submittedName>
</protein>
<evidence type="ECO:0000313" key="3">
    <source>
        <dbReference type="Proteomes" id="UP000317638"/>
    </source>
</evidence>
<keyword evidence="1" id="KW-0812">Transmembrane</keyword>
<evidence type="ECO:0000256" key="1">
    <source>
        <dbReference type="SAM" id="Phobius"/>
    </source>
</evidence>
<dbReference type="AlphaFoldDB" id="A0A553K4F0"/>
<comment type="caution">
    <text evidence="2">The sequence shown here is derived from an EMBL/GenBank/DDBJ whole genome shotgun (WGS) entry which is preliminary data.</text>
</comment>
<name>A0A553K4F0_9ACTN</name>
<dbReference type="RefSeq" id="WP_143936650.1">
    <property type="nucleotide sequence ID" value="NZ_VKKG01000001.1"/>
</dbReference>
<feature type="transmembrane region" description="Helical" evidence="1">
    <location>
        <begin position="41"/>
        <end position="58"/>
    </location>
</feature>
<sequence>MPDWPYILAAVLVSAAITWALRALPFLFISRLRESELLPHLAAVMPVGIMTILVFYTLRNTDVGTNPATLAVAAGLAVTGALHLWRRNAVLSVLGGTGVHVLIMSISS</sequence>
<organism evidence="2 3">
    <name type="scientific">Tessaracoccus rhinocerotis</name>
    <dbReference type="NCBI Taxonomy" id="1689449"/>
    <lineage>
        <taxon>Bacteria</taxon>
        <taxon>Bacillati</taxon>
        <taxon>Actinomycetota</taxon>
        <taxon>Actinomycetes</taxon>
        <taxon>Propionibacteriales</taxon>
        <taxon>Propionibacteriaceae</taxon>
        <taxon>Tessaracoccus</taxon>
    </lineage>
</organism>
<keyword evidence="1" id="KW-0472">Membrane</keyword>
<proteinExistence type="predicted"/>
<dbReference type="Pfam" id="PF05437">
    <property type="entry name" value="AzlD"/>
    <property type="match status" value="1"/>
</dbReference>
<dbReference type="PIRSF" id="PIRSF003203">
    <property type="entry name" value="AzlD"/>
    <property type="match status" value="1"/>
</dbReference>